<accession>A0A8H7Z9L9</accession>
<comment type="caution">
    <text evidence="2">The sequence shown here is derived from an EMBL/GenBank/DDBJ whole genome shotgun (WGS) entry which is preliminary data.</text>
</comment>
<evidence type="ECO:0000313" key="2">
    <source>
        <dbReference type="EMBL" id="KAG5417760.1"/>
    </source>
</evidence>
<dbReference type="EMBL" id="JAEOAQ010000007">
    <property type="protein sequence ID" value="KAG5417760.1"/>
    <property type="molecule type" value="Genomic_DNA"/>
</dbReference>
<dbReference type="AlphaFoldDB" id="A0A8H7Z9L9"/>
<comment type="function">
    <text evidence="1">Acts in a DNA repair pathway for removal of UV-induced DNA damage that is distinct from classical nucleotide excision repair and in repair of ionizing radiation damage. Functions in homologous recombination repair of DNA double strand breaks and in recovery of stalled replication forks.</text>
</comment>
<sequence>MYTEVHRVLLTYIRSVKSIKLQELLDAFVLICHRLGVEEEPNLHLLNQYIADINIQISQQGLKIERKNDEVDGTMHFIFINTIVDEIMKESSLYTTSELVSIRAIIEDIIDAPDSSFSISKSDAQSHIHGHQNKGVKEASAFIDRLIDDGWFDMTLSDRLILSVKSLCELKQYLIDGYGPGEDGDDGKLLICRQCKEIVTMGLLTPERDAFHGKCYEVYCRNNGELNRQSGLKRVGPDLSTL</sequence>
<comment type="subunit">
    <text evidence="1">Component of the Smc5-Smc6 complex.</text>
</comment>
<keyword evidence="1" id="KW-0479">Metal-binding</keyword>
<keyword evidence="1" id="KW-0808">Transferase</keyword>
<keyword evidence="1" id="KW-0862">Zinc</keyword>
<dbReference type="Gene3D" id="1.10.10.10">
    <property type="entry name" value="Winged helix-like DNA-binding domain superfamily/Winged helix DNA-binding domain"/>
    <property type="match status" value="1"/>
</dbReference>
<protein>
    <recommendedName>
        <fullName evidence="1">Non-structural maintenance of chromosomes element 1 homolog</fullName>
        <ecNumber evidence="1">2.3.2.27</ecNumber>
    </recommendedName>
</protein>
<keyword evidence="1" id="KW-0227">DNA damage</keyword>
<gene>
    <name evidence="2" type="ORF">I9W82_005396</name>
</gene>
<dbReference type="GO" id="GO:0008270">
    <property type="term" value="F:zinc ion binding"/>
    <property type="evidence" value="ECO:0007669"/>
    <property type="project" value="UniProtKB-KW"/>
</dbReference>
<dbReference type="Gene3D" id="3.90.1150.220">
    <property type="match status" value="1"/>
</dbReference>
<evidence type="ECO:0000256" key="1">
    <source>
        <dbReference type="RuleBase" id="RU368018"/>
    </source>
</evidence>
<dbReference type="GeneID" id="93654025"/>
<dbReference type="RefSeq" id="XP_067546876.1">
    <property type="nucleotide sequence ID" value="XM_067694568.1"/>
</dbReference>
<dbReference type="GO" id="GO:0030915">
    <property type="term" value="C:Smc5-Smc6 complex"/>
    <property type="evidence" value="ECO:0007669"/>
    <property type="project" value="UniProtKB-UniRule"/>
</dbReference>
<name>A0A8H7Z9L9_9ASCO</name>
<proteinExistence type="inferred from homology"/>
<evidence type="ECO:0000313" key="3">
    <source>
        <dbReference type="Proteomes" id="UP000669133"/>
    </source>
</evidence>
<reference evidence="2 3" key="1">
    <citation type="submission" date="2020-12" db="EMBL/GenBank/DDBJ databases">
        <title>Effect of drift, selection, and recombination on the evolution of hybrid genomes in Candida yeast pathogens.</title>
        <authorList>
            <person name="Mixao V."/>
            <person name="Ksiezopolska E."/>
            <person name="Saus E."/>
            <person name="Boekhout T."/>
            <person name="Gacser A."/>
            <person name="Gabaldon T."/>
        </authorList>
    </citation>
    <scope>NUCLEOTIDE SEQUENCE [LARGE SCALE GENOMIC DNA]</scope>
    <source>
        <strain evidence="2 3">BP57</strain>
    </source>
</reference>
<organism evidence="2 3">
    <name type="scientific">Candida metapsilosis</name>
    <dbReference type="NCBI Taxonomy" id="273372"/>
    <lineage>
        <taxon>Eukaryota</taxon>
        <taxon>Fungi</taxon>
        <taxon>Dikarya</taxon>
        <taxon>Ascomycota</taxon>
        <taxon>Saccharomycotina</taxon>
        <taxon>Pichiomycetes</taxon>
        <taxon>Debaryomycetaceae</taxon>
        <taxon>Candida/Lodderomyces clade</taxon>
        <taxon>Candida</taxon>
    </lineage>
</organism>
<keyword evidence="1" id="KW-0833">Ubl conjugation pathway</keyword>
<comment type="subcellular location">
    <subcellularLocation>
        <location evidence="1">Nucleus</location>
    </subcellularLocation>
</comment>
<keyword evidence="1" id="KW-0233">DNA recombination</keyword>
<dbReference type="InterPro" id="IPR011513">
    <property type="entry name" value="Nse1"/>
</dbReference>
<dbReference type="EC" id="2.3.2.27" evidence="1"/>
<dbReference type="OrthoDB" id="185455at2759"/>
<keyword evidence="3" id="KW-1185">Reference proteome</keyword>
<keyword evidence="1" id="KW-0234">DNA repair</keyword>
<dbReference type="Pfam" id="PF07574">
    <property type="entry name" value="SMC_Nse1"/>
    <property type="match status" value="1"/>
</dbReference>
<dbReference type="Proteomes" id="UP000669133">
    <property type="component" value="Unassembled WGS sequence"/>
</dbReference>
<dbReference type="InterPro" id="IPR036388">
    <property type="entry name" value="WH-like_DNA-bd_sf"/>
</dbReference>
<keyword evidence="1" id="KW-0863">Zinc-finger</keyword>
<dbReference type="GO" id="GO:0005634">
    <property type="term" value="C:nucleus"/>
    <property type="evidence" value="ECO:0007669"/>
    <property type="project" value="UniProtKB-SubCell"/>
</dbReference>
<comment type="similarity">
    <text evidence="1">Belongs to the NSE1 family.</text>
</comment>
<dbReference type="PANTHER" id="PTHR20973:SF0">
    <property type="entry name" value="NON-STRUCTURAL MAINTENANCE OF CHROMOSOMES ELEMENT 1 HOMOLOG"/>
    <property type="match status" value="1"/>
</dbReference>
<comment type="catalytic activity">
    <reaction evidence="1">
        <text>S-ubiquitinyl-[E2 ubiquitin-conjugating enzyme]-L-cysteine + [acceptor protein]-L-lysine = [E2 ubiquitin-conjugating enzyme]-L-cysteine + N(6)-ubiquitinyl-[acceptor protein]-L-lysine.</text>
        <dbReference type="EC" id="2.3.2.27"/>
    </reaction>
</comment>
<keyword evidence="1" id="KW-0539">Nucleus</keyword>
<dbReference type="GO" id="GO:0061630">
    <property type="term" value="F:ubiquitin protein ligase activity"/>
    <property type="evidence" value="ECO:0007669"/>
    <property type="project" value="UniProtKB-EC"/>
</dbReference>
<dbReference type="GO" id="GO:0000724">
    <property type="term" value="P:double-strand break repair via homologous recombination"/>
    <property type="evidence" value="ECO:0007669"/>
    <property type="project" value="TreeGrafter"/>
</dbReference>
<dbReference type="PANTHER" id="PTHR20973">
    <property type="entry name" value="NON-SMC ELEMENT 1-RELATED"/>
    <property type="match status" value="1"/>
</dbReference>